<dbReference type="InterPro" id="IPR020807">
    <property type="entry name" value="PKS_DH"/>
</dbReference>
<dbReference type="Gene3D" id="3.10.129.110">
    <property type="entry name" value="Polyketide synthase dehydratase"/>
    <property type="match status" value="1"/>
</dbReference>
<dbReference type="Gene3D" id="3.40.366.10">
    <property type="entry name" value="Malonyl-Coenzyme A Acyl Carrier Protein, domain 2"/>
    <property type="match status" value="1"/>
</dbReference>
<dbReference type="SMART" id="SM00825">
    <property type="entry name" value="PKS_KS"/>
    <property type="match status" value="1"/>
</dbReference>
<dbReference type="Pfam" id="PF00698">
    <property type="entry name" value="Acyl_transf_1"/>
    <property type="match status" value="1"/>
</dbReference>
<dbReference type="InterPro" id="IPR018201">
    <property type="entry name" value="Ketoacyl_synth_AS"/>
</dbReference>
<dbReference type="SMART" id="SM00826">
    <property type="entry name" value="PKS_DH"/>
    <property type="match status" value="1"/>
</dbReference>
<dbReference type="Pfam" id="PF02801">
    <property type="entry name" value="Ketoacyl-synt_C"/>
    <property type="match status" value="1"/>
</dbReference>
<sequence length="2117" mass="224766">MSDSSEDLLRRLLLEKCEPIAIVGVGLRFPGGATTLEGFAEFLRSGGSGTGPIPADRWDVDGLHTDGPAEKGRITAVGGGFLDDIASFDAAFFNISPKEAAYVDPQHRLVLESAWEALESAGIDPGTLRGSGGGVYVGISCFDYLLEVGELAREDLGAYTGTGTAHSAVPGRLSYLLGWHGPSIAVDTACSSSIVALDLAVAGLRKGDCEIALCGGVNAIHHPLNHIVFSQAGMLSADGRCKTFDDAADGYARSEGCGMLVLKRFSDAKRDGDTMLALIRGTTVRQDGESGGLTVPNSTAQQAVMRAALRNSSLEPSDIQYVEAHGTGTSLGDPIEMQSIAAVFAESHTTDEPVVVASLKSNLGHMEAAAGVGGVIKTVLQLRDARVYPHVNLDRPSERIPWSRSPVTVPTEGRPWRAGVRRAIVNSFGFAGTIASAVLEQTPERKPEPAPERPVGGGGEVFVLSAKSEKALRLQAEKYLGFLRAGPGAELRDIAYSATVGRAHFDHRIAGLVNDVGELEALLADPHGVAAGLPRVAFLFTGQGSQYAGMGRALYDTYPVFREQLDECDRLFAPYLGRSVKALMLGDDPDGDLRQTGYTQPALFALEYATARLWMSMGVQPSVLMGHSIGEVVAATIAGLFSLDDAVTLVAARSRLMQSVSAPGGMVSVQASVESVAPLLKGRPDVAVAAVNTPNSCVLSGGTGSLAEIVEALDERDVRTKALDVSHAFHSPLMAEVFAEFADAISGVRFHEPDITLISNVTGQAAAFDQIATPEYWVRHIGAPVQFAAGTRAIAERGTDVFLEIGPSSTLLGLGRRCVPASEHTWLASARPEDEVGDVFRRSLAALYTAGAPISWADYHRGREGRRVALPFYAFDRRRHWLPNGRGRGLGPAAEARHPLLGVEVSDPARQDGGAREFVSTIDQDRPGYLRDHVVLGQVVVPAACYVDLLLALQDEVFGETGRPLADVAIHEPLIVPDGSEVEVLTRLRTEGDGSTVEISSRAAAGQGEAIERLHVTARIGAATGRLPALSASADALIAAAAAPRPPGDQAAIDDLYADFDDLGLAYGPQFQRITSLRREGEDVAVALLRGHRTGIAEYLPPVLLDNVIQSIAGVLDRDGSYLPVGFAELQLLKKPKGATLRSLLRITGEDAERRELTADMLLLDDGRPVTIVRGLVIRRVVATDNGSRASLLHEARWVKRSLVSKGRPRDVLVVNRSADRFEAPDDVRLVHAADSSQVEALLAEANPSDICWFWTPGEGPVTAASLREECERNYRDLLTLLTTLGAGGFGDGRRLWLVTECAQLLPDDQPAEESSLAAATLWGFGRSVGNENPAYRVTMVDLPGGSRVDYTSLLSECQAAEGEEFQVAYRNGMRHVLRVHPTTRAADEDGEFEIASPNPGEFTDLRRVPAPGRPPSGDEIEVRVHAAGLNFKDVLNALGMLKQHADAAGVEHRPLPLGFEAAGTVVTAGPDAEFEVGDEVVVSHLGCLRGRVTVPSGAAVRKPPNLGFAEAAGLPTAYITAYYALHDLAEMKAGDRVLVHAAAGGVGQAAVALAKLAGAEVFATASPGKHAFLRDQGVEHLMNSRTLDFADEIRERTGGAGVDIVLNSLNGEYIPAGIGVLAEGGRFVELGKLGVWSPERAREARPDVAYHNFDLSEFEADELLRINNRILRKVTDLLADGSLPPLPTTTYTLDETAEAFGVLSRGANIGKLVIDLRGRDGLGSRPEPVLDPGETYLITGGLGALGAVTARKLAAEGARHIGLVSRRPIADDDAAALRAKLGDEVQLSFCQGDISDAADVQRLMAEIAAEGRPLGGVVHAAGVLQDGPISAMRWEDIDKVFQAKVYGAWLLNEALAAVPDLRFFVGYSSMASVLGPVGQANYAAANAFVDALMTRRAVAGRPGLSIGWGPWAEVGMAANLSTQSIKAIEGQGLRFLKPRAGARALWQVVGQPLSHVLAGEVDWDRLVAQRVTGNALYQEVARGSAEPELKIDLAELAALPRQDRRQAIKDAVRGRVASLLHHGGIDDVSPHARFLDLGVDSLTAVELKNGLEAMFQSPLPTSLVFDHPTIDQLAAFIEERLAPAARPGDADDDDLAAVASLTGEDVDAELAALRST</sequence>
<dbReference type="SMART" id="SM00823">
    <property type="entry name" value="PKS_PP"/>
    <property type="match status" value="1"/>
</dbReference>
<keyword evidence="5" id="KW-0012">Acyltransferase</keyword>
<dbReference type="InterPro" id="IPR016036">
    <property type="entry name" value="Malonyl_transacylase_ACP-bd"/>
</dbReference>
<dbReference type="Pfam" id="PF13602">
    <property type="entry name" value="ADH_zinc_N_2"/>
    <property type="match status" value="1"/>
</dbReference>
<dbReference type="Proteomes" id="UP001501710">
    <property type="component" value="Unassembled WGS sequence"/>
</dbReference>
<dbReference type="InterPro" id="IPR049551">
    <property type="entry name" value="PKS_DH_C"/>
</dbReference>
<dbReference type="PROSITE" id="PS00606">
    <property type="entry name" value="KS3_1"/>
    <property type="match status" value="1"/>
</dbReference>
<dbReference type="InterPro" id="IPR020806">
    <property type="entry name" value="PKS_PP-bd"/>
</dbReference>
<comment type="caution">
    <text evidence="10">The sequence shown here is derived from an EMBL/GenBank/DDBJ whole genome shotgun (WGS) entry which is preliminary data.</text>
</comment>
<evidence type="ECO:0008006" key="12">
    <source>
        <dbReference type="Google" id="ProtNLM"/>
    </source>
</evidence>
<dbReference type="Pfam" id="PF22621">
    <property type="entry name" value="CurL-like_PKS_C"/>
    <property type="match status" value="1"/>
</dbReference>
<protein>
    <recommendedName>
        <fullName evidence="12">Polyketide synthase</fullName>
    </recommendedName>
</protein>
<feature type="region of interest" description="N-terminal hotdog fold" evidence="6">
    <location>
        <begin position="898"/>
        <end position="1027"/>
    </location>
</feature>
<dbReference type="SMART" id="SM01294">
    <property type="entry name" value="PKS_PP_betabranch"/>
    <property type="match status" value="1"/>
</dbReference>
<dbReference type="InterPro" id="IPR016039">
    <property type="entry name" value="Thiolase-like"/>
</dbReference>
<dbReference type="SUPFAM" id="SSF53901">
    <property type="entry name" value="Thiolase-like"/>
    <property type="match status" value="1"/>
</dbReference>
<dbReference type="InterPro" id="IPR036736">
    <property type="entry name" value="ACP-like_sf"/>
</dbReference>
<dbReference type="InterPro" id="IPR009081">
    <property type="entry name" value="PP-bd_ACP"/>
</dbReference>
<accession>A0ABP8BY07</accession>
<keyword evidence="3" id="KW-0808">Transferase</keyword>
<dbReference type="Gene3D" id="3.90.180.10">
    <property type="entry name" value="Medium-chain alcohol dehydrogenases, catalytic domain"/>
    <property type="match status" value="1"/>
</dbReference>
<feature type="domain" description="Carrier" evidence="7">
    <location>
        <begin position="2007"/>
        <end position="2082"/>
    </location>
</feature>
<evidence type="ECO:0000259" key="9">
    <source>
        <dbReference type="PROSITE" id="PS52019"/>
    </source>
</evidence>
<dbReference type="InterPro" id="IPR001227">
    <property type="entry name" value="Ac_transferase_dom_sf"/>
</dbReference>
<dbReference type="Pfam" id="PF08240">
    <property type="entry name" value="ADH_N"/>
    <property type="match status" value="1"/>
</dbReference>
<reference evidence="11" key="1">
    <citation type="journal article" date="2019" name="Int. J. Syst. Evol. Microbiol.">
        <title>The Global Catalogue of Microorganisms (GCM) 10K type strain sequencing project: providing services to taxonomists for standard genome sequencing and annotation.</title>
        <authorList>
            <consortium name="The Broad Institute Genomics Platform"/>
            <consortium name="The Broad Institute Genome Sequencing Center for Infectious Disease"/>
            <person name="Wu L."/>
            <person name="Ma J."/>
        </authorList>
    </citation>
    <scope>NUCLEOTIDE SEQUENCE [LARGE SCALE GENOMIC DNA]</scope>
    <source>
        <strain evidence="11">JCM 17440</strain>
    </source>
</reference>
<dbReference type="InterPro" id="IPR042104">
    <property type="entry name" value="PKS_dehydratase_sf"/>
</dbReference>
<proteinExistence type="predicted"/>
<dbReference type="PANTHER" id="PTHR43775">
    <property type="entry name" value="FATTY ACID SYNTHASE"/>
    <property type="match status" value="1"/>
</dbReference>
<dbReference type="SMART" id="SM00829">
    <property type="entry name" value="PKS_ER"/>
    <property type="match status" value="1"/>
</dbReference>
<evidence type="ECO:0000256" key="4">
    <source>
        <dbReference type="ARBA" id="ARBA00023268"/>
    </source>
</evidence>
<dbReference type="InterPro" id="IPR013154">
    <property type="entry name" value="ADH-like_N"/>
</dbReference>
<dbReference type="InterPro" id="IPR016035">
    <property type="entry name" value="Acyl_Trfase/lysoPLipase"/>
</dbReference>
<keyword evidence="2" id="KW-0597">Phosphoprotein</keyword>
<dbReference type="CDD" id="cd00833">
    <property type="entry name" value="PKS"/>
    <property type="match status" value="1"/>
</dbReference>
<dbReference type="PROSITE" id="PS52019">
    <property type="entry name" value="PKS_MFAS_DH"/>
    <property type="match status" value="1"/>
</dbReference>
<dbReference type="InterPro" id="IPR014030">
    <property type="entry name" value="Ketoacyl_synth_N"/>
</dbReference>
<dbReference type="Pfam" id="PF00109">
    <property type="entry name" value="ketoacyl-synt"/>
    <property type="match status" value="1"/>
</dbReference>
<dbReference type="InterPro" id="IPR036291">
    <property type="entry name" value="NAD(P)-bd_dom_sf"/>
</dbReference>
<evidence type="ECO:0000256" key="2">
    <source>
        <dbReference type="ARBA" id="ARBA00022553"/>
    </source>
</evidence>
<evidence type="ECO:0000256" key="6">
    <source>
        <dbReference type="PROSITE-ProRule" id="PRU01363"/>
    </source>
</evidence>
<dbReference type="SUPFAM" id="SSF51735">
    <property type="entry name" value="NAD(P)-binding Rossmann-fold domains"/>
    <property type="match status" value="3"/>
</dbReference>
<evidence type="ECO:0000256" key="3">
    <source>
        <dbReference type="ARBA" id="ARBA00022679"/>
    </source>
</evidence>
<dbReference type="InterPro" id="IPR050091">
    <property type="entry name" value="PKS_NRPS_Biosynth_Enz"/>
</dbReference>
<feature type="domain" description="PKS/mFAS DH" evidence="9">
    <location>
        <begin position="898"/>
        <end position="1187"/>
    </location>
</feature>
<feature type="domain" description="Ketosynthase family 3 (KS3)" evidence="8">
    <location>
        <begin position="17"/>
        <end position="441"/>
    </location>
</feature>
<keyword evidence="11" id="KW-1185">Reference proteome</keyword>
<dbReference type="Pfam" id="PF21089">
    <property type="entry name" value="PKS_DH_N"/>
    <property type="match status" value="1"/>
</dbReference>
<dbReference type="Gene3D" id="3.40.50.720">
    <property type="entry name" value="NAD(P)-binding Rossmann-like Domain"/>
    <property type="match status" value="3"/>
</dbReference>
<keyword evidence="4" id="KW-0511">Multifunctional enzyme</keyword>
<dbReference type="CDD" id="cd05195">
    <property type="entry name" value="enoyl_red"/>
    <property type="match status" value="1"/>
</dbReference>
<dbReference type="InterPro" id="IPR014043">
    <property type="entry name" value="Acyl_transferase_dom"/>
</dbReference>
<dbReference type="Pfam" id="PF14765">
    <property type="entry name" value="PS-DH"/>
    <property type="match status" value="1"/>
</dbReference>
<dbReference type="SUPFAM" id="SSF52151">
    <property type="entry name" value="FabD/lysophospholipase-like"/>
    <property type="match status" value="1"/>
</dbReference>
<dbReference type="InterPro" id="IPR049900">
    <property type="entry name" value="PKS_mFAS_DH"/>
</dbReference>
<dbReference type="InterPro" id="IPR020843">
    <property type="entry name" value="ER"/>
</dbReference>
<dbReference type="SUPFAM" id="SSF50129">
    <property type="entry name" value="GroES-like"/>
    <property type="match status" value="1"/>
</dbReference>
<dbReference type="SUPFAM" id="SSF47336">
    <property type="entry name" value="ACP-like"/>
    <property type="match status" value="1"/>
</dbReference>
<evidence type="ECO:0000259" key="8">
    <source>
        <dbReference type="PROSITE" id="PS52004"/>
    </source>
</evidence>
<dbReference type="Gene3D" id="3.30.70.3290">
    <property type="match status" value="1"/>
</dbReference>
<name>A0ABP8BY07_9ACTN</name>
<dbReference type="Gene3D" id="1.10.1200.10">
    <property type="entry name" value="ACP-like"/>
    <property type="match status" value="1"/>
</dbReference>
<feature type="active site" description="Proton acceptor; for dehydratase activity" evidence="6">
    <location>
        <position position="933"/>
    </location>
</feature>
<dbReference type="SMART" id="SM00827">
    <property type="entry name" value="PKS_AT"/>
    <property type="match status" value="1"/>
</dbReference>
<evidence type="ECO:0000313" key="11">
    <source>
        <dbReference type="Proteomes" id="UP001501710"/>
    </source>
</evidence>
<dbReference type="PROSITE" id="PS52004">
    <property type="entry name" value="KS3_2"/>
    <property type="match status" value="1"/>
</dbReference>
<dbReference type="InterPro" id="IPR013968">
    <property type="entry name" value="PKS_KR"/>
</dbReference>
<evidence type="ECO:0000313" key="10">
    <source>
        <dbReference type="EMBL" id="GAA4228960.1"/>
    </source>
</evidence>
<gene>
    <name evidence="10" type="ORF">GCM10022254_20340</name>
</gene>
<dbReference type="Pfam" id="PF00550">
    <property type="entry name" value="PP-binding"/>
    <property type="match status" value="1"/>
</dbReference>
<feature type="active site" description="Proton donor; for dehydratase activity" evidence="6">
    <location>
        <position position="1106"/>
    </location>
</feature>
<feature type="region of interest" description="C-terminal hotdog fold" evidence="6">
    <location>
        <begin position="1048"/>
        <end position="1187"/>
    </location>
</feature>
<dbReference type="InterPro" id="IPR049552">
    <property type="entry name" value="PKS_DH_N"/>
</dbReference>
<evidence type="ECO:0000256" key="1">
    <source>
        <dbReference type="ARBA" id="ARBA00022450"/>
    </source>
</evidence>
<dbReference type="PROSITE" id="PS50075">
    <property type="entry name" value="CARRIER"/>
    <property type="match status" value="1"/>
</dbReference>
<dbReference type="RefSeq" id="WP_344893464.1">
    <property type="nucleotide sequence ID" value="NZ_BAABAS010000005.1"/>
</dbReference>
<evidence type="ECO:0000256" key="5">
    <source>
        <dbReference type="ARBA" id="ARBA00023315"/>
    </source>
</evidence>
<dbReference type="PANTHER" id="PTHR43775:SF51">
    <property type="entry name" value="INACTIVE PHENOLPHTHIOCEROL SYNTHESIS POLYKETIDE SYNTHASE TYPE I PKS1-RELATED"/>
    <property type="match status" value="1"/>
</dbReference>
<dbReference type="SMART" id="SM00822">
    <property type="entry name" value="PKS_KR"/>
    <property type="match status" value="1"/>
</dbReference>
<keyword evidence="1" id="KW-0596">Phosphopantetheine</keyword>
<dbReference type="Pfam" id="PF08659">
    <property type="entry name" value="KR"/>
    <property type="match status" value="1"/>
</dbReference>
<dbReference type="InterPro" id="IPR011032">
    <property type="entry name" value="GroES-like_sf"/>
</dbReference>
<dbReference type="InterPro" id="IPR057326">
    <property type="entry name" value="KR_dom"/>
</dbReference>
<dbReference type="SUPFAM" id="SSF55048">
    <property type="entry name" value="Probable ACP-binding domain of malonyl-CoA ACP transacylase"/>
    <property type="match status" value="1"/>
</dbReference>
<dbReference type="Gene3D" id="3.40.47.10">
    <property type="match status" value="1"/>
</dbReference>
<dbReference type="EMBL" id="BAABAS010000005">
    <property type="protein sequence ID" value="GAA4228960.1"/>
    <property type="molecule type" value="Genomic_DNA"/>
</dbReference>
<dbReference type="InterPro" id="IPR020841">
    <property type="entry name" value="PKS_Beta-ketoAc_synthase_dom"/>
</dbReference>
<evidence type="ECO:0000259" key="7">
    <source>
        <dbReference type="PROSITE" id="PS50075"/>
    </source>
</evidence>
<organism evidence="10 11">
    <name type="scientific">Actinomadura meridiana</name>
    <dbReference type="NCBI Taxonomy" id="559626"/>
    <lineage>
        <taxon>Bacteria</taxon>
        <taxon>Bacillati</taxon>
        <taxon>Actinomycetota</taxon>
        <taxon>Actinomycetes</taxon>
        <taxon>Streptosporangiales</taxon>
        <taxon>Thermomonosporaceae</taxon>
        <taxon>Actinomadura</taxon>
    </lineage>
</organism>
<dbReference type="InterPro" id="IPR014031">
    <property type="entry name" value="Ketoacyl_synth_C"/>
</dbReference>